<dbReference type="EC" id="2.3.2.27" evidence="2"/>
<dbReference type="GO" id="GO:0008270">
    <property type="term" value="F:zinc ion binding"/>
    <property type="evidence" value="ECO:0007669"/>
    <property type="project" value="UniProtKB-KW"/>
</dbReference>
<proteinExistence type="inferred from homology"/>
<accession>A0A835V7B9</accession>
<evidence type="ECO:0000256" key="8">
    <source>
        <dbReference type="SAM" id="MobiDB-lite"/>
    </source>
</evidence>
<dbReference type="CDD" id="cd16461">
    <property type="entry name" value="RING-H2_EL5-like"/>
    <property type="match status" value="1"/>
</dbReference>
<dbReference type="AlphaFoldDB" id="A0A835V7B9"/>
<dbReference type="InterPro" id="IPR001841">
    <property type="entry name" value="Znf_RING"/>
</dbReference>
<feature type="region of interest" description="Disordered" evidence="8">
    <location>
        <begin position="195"/>
        <end position="241"/>
    </location>
</feature>
<protein>
    <recommendedName>
        <fullName evidence="2">RING-type E3 ubiquitin transferase</fullName>
        <ecNumber evidence="2">2.3.2.27</ecNumber>
    </recommendedName>
</protein>
<evidence type="ECO:0000256" key="2">
    <source>
        <dbReference type="ARBA" id="ARBA00012483"/>
    </source>
</evidence>
<keyword evidence="5" id="KW-0862">Zinc</keyword>
<evidence type="ECO:0000256" key="6">
    <source>
        <dbReference type="ARBA" id="ARBA00024209"/>
    </source>
</evidence>
<dbReference type="Gene3D" id="3.30.40.10">
    <property type="entry name" value="Zinc/RING finger domain, C3HC4 (zinc finger)"/>
    <property type="match status" value="1"/>
</dbReference>
<keyword evidence="4 7" id="KW-0863">Zinc-finger</keyword>
<dbReference type="InterPro" id="IPR053238">
    <property type="entry name" value="RING-H2_zinc_finger"/>
</dbReference>
<dbReference type="EMBL" id="JADCNM010000004">
    <property type="protein sequence ID" value="KAG0486460.1"/>
    <property type="molecule type" value="Genomic_DNA"/>
</dbReference>
<comment type="caution">
    <text evidence="11">The sequence shown here is derived from an EMBL/GenBank/DDBJ whole genome shotgun (WGS) entry which is preliminary data.</text>
</comment>
<dbReference type="Proteomes" id="UP000639772">
    <property type="component" value="Unassembled WGS sequence"/>
</dbReference>
<evidence type="ECO:0000256" key="9">
    <source>
        <dbReference type="SAM" id="Phobius"/>
    </source>
</evidence>
<dbReference type="OrthoDB" id="651315at2759"/>
<sequence length="241" mass="26322">MVYSIPRTSDVWVTNRSNESSRQNVWIPLVFIGGVLSLILLLFAAHHFTRYIILRRRRRRREQVSNDATNRFYSGHPRLPAGGGVDAAIIATLPTFFQGKRVEAVAGSDGGGGELCAVCLSVAKEAEAMRLLPNCKHVFHVGCIDSWLNAHRTCPVCRAEVTRFAQLEVGGGGPLLVPLPTSERVIVRVEVPRRSDEKPLPKEGSSVVLKGSSLCRRSSMGRQSSSARQDNGGNDIVPAQP</sequence>
<gene>
    <name evidence="11" type="ORF">HPP92_008555</name>
</gene>
<dbReference type="PANTHER" id="PTHR14155">
    <property type="entry name" value="RING FINGER DOMAIN-CONTAINING"/>
    <property type="match status" value="1"/>
</dbReference>
<dbReference type="SUPFAM" id="SSF57850">
    <property type="entry name" value="RING/U-box"/>
    <property type="match status" value="1"/>
</dbReference>
<keyword evidence="9" id="KW-0812">Transmembrane</keyword>
<keyword evidence="3" id="KW-0479">Metal-binding</keyword>
<keyword evidence="9" id="KW-0472">Membrane</keyword>
<comment type="catalytic activity">
    <reaction evidence="1">
        <text>S-ubiquitinyl-[E2 ubiquitin-conjugating enzyme]-L-cysteine + [acceptor protein]-L-lysine = [E2 ubiquitin-conjugating enzyme]-L-cysteine + N(6)-ubiquitinyl-[acceptor protein]-L-lysine.</text>
        <dbReference type="EC" id="2.3.2.27"/>
    </reaction>
</comment>
<evidence type="ECO:0000256" key="5">
    <source>
        <dbReference type="ARBA" id="ARBA00022833"/>
    </source>
</evidence>
<dbReference type="GO" id="GO:0061630">
    <property type="term" value="F:ubiquitin protein ligase activity"/>
    <property type="evidence" value="ECO:0007669"/>
    <property type="project" value="UniProtKB-EC"/>
</dbReference>
<feature type="transmembrane region" description="Helical" evidence="9">
    <location>
        <begin position="25"/>
        <end position="53"/>
    </location>
</feature>
<keyword evidence="9" id="KW-1133">Transmembrane helix</keyword>
<name>A0A835V7B9_VANPL</name>
<dbReference type="InterPro" id="IPR013083">
    <property type="entry name" value="Znf_RING/FYVE/PHD"/>
</dbReference>
<comment type="similarity">
    <text evidence="6">Belongs to the RING-type zinc finger family. ATL subfamily.</text>
</comment>
<dbReference type="Pfam" id="PF13639">
    <property type="entry name" value="zf-RING_2"/>
    <property type="match status" value="1"/>
</dbReference>
<evidence type="ECO:0000256" key="3">
    <source>
        <dbReference type="ARBA" id="ARBA00022723"/>
    </source>
</evidence>
<evidence type="ECO:0000259" key="10">
    <source>
        <dbReference type="PROSITE" id="PS50089"/>
    </source>
</evidence>
<evidence type="ECO:0000256" key="1">
    <source>
        <dbReference type="ARBA" id="ARBA00000900"/>
    </source>
</evidence>
<feature type="domain" description="RING-type" evidence="10">
    <location>
        <begin position="116"/>
        <end position="158"/>
    </location>
</feature>
<reference evidence="11 12" key="1">
    <citation type="journal article" date="2020" name="Nat. Food">
        <title>A phased Vanilla planifolia genome enables genetic improvement of flavour and production.</title>
        <authorList>
            <person name="Hasing T."/>
            <person name="Tang H."/>
            <person name="Brym M."/>
            <person name="Khazi F."/>
            <person name="Huang T."/>
            <person name="Chambers A.H."/>
        </authorList>
    </citation>
    <scope>NUCLEOTIDE SEQUENCE [LARGE SCALE GENOMIC DNA]</scope>
    <source>
        <tissue evidence="11">Leaf</tissue>
    </source>
</reference>
<feature type="compositionally biased region" description="Polar residues" evidence="8">
    <location>
        <begin position="220"/>
        <end position="232"/>
    </location>
</feature>
<dbReference type="SMART" id="SM00184">
    <property type="entry name" value="RING"/>
    <property type="match status" value="1"/>
</dbReference>
<dbReference type="PANTHER" id="PTHR14155:SF627">
    <property type="entry name" value="OS06G0192800 PROTEIN"/>
    <property type="match status" value="1"/>
</dbReference>
<dbReference type="PROSITE" id="PS50089">
    <property type="entry name" value="ZF_RING_2"/>
    <property type="match status" value="1"/>
</dbReference>
<evidence type="ECO:0000256" key="4">
    <source>
        <dbReference type="ARBA" id="ARBA00022771"/>
    </source>
</evidence>
<evidence type="ECO:0000313" key="11">
    <source>
        <dbReference type="EMBL" id="KAG0486460.1"/>
    </source>
</evidence>
<organism evidence="11 12">
    <name type="scientific">Vanilla planifolia</name>
    <name type="common">Vanilla</name>
    <dbReference type="NCBI Taxonomy" id="51239"/>
    <lineage>
        <taxon>Eukaryota</taxon>
        <taxon>Viridiplantae</taxon>
        <taxon>Streptophyta</taxon>
        <taxon>Embryophyta</taxon>
        <taxon>Tracheophyta</taxon>
        <taxon>Spermatophyta</taxon>
        <taxon>Magnoliopsida</taxon>
        <taxon>Liliopsida</taxon>
        <taxon>Asparagales</taxon>
        <taxon>Orchidaceae</taxon>
        <taxon>Vanilloideae</taxon>
        <taxon>Vanilleae</taxon>
        <taxon>Vanilla</taxon>
    </lineage>
</organism>
<evidence type="ECO:0000313" key="12">
    <source>
        <dbReference type="Proteomes" id="UP000639772"/>
    </source>
</evidence>
<evidence type="ECO:0000256" key="7">
    <source>
        <dbReference type="PROSITE-ProRule" id="PRU00175"/>
    </source>
</evidence>